<evidence type="ECO:0000256" key="3">
    <source>
        <dbReference type="ARBA" id="ARBA00023163"/>
    </source>
</evidence>
<dbReference type="Proteomes" id="UP000215931">
    <property type="component" value="Unassembled WGS sequence"/>
</dbReference>
<keyword evidence="2" id="KW-0238">DNA-binding</keyword>
<name>A0A271KGN4_9HYPH</name>
<dbReference type="InterPro" id="IPR036388">
    <property type="entry name" value="WH-like_DNA-bd_sf"/>
</dbReference>
<dbReference type="PROSITE" id="PS50949">
    <property type="entry name" value="HTH_GNTR"/>
    <property type="match status" value="1"/>
</dbReference>
<dbReference type="PANTHER" id="PTHR43537:SF5">
    <property type="entry name" value="UXU OPERON TRANSCRIPTIONAL REGULATOR"/>
    <property type="match status" value="1"/>
</dbReference>
<feature type="region of interest" description="Disordered" evidence="4">
    <location>
        <begin position="1"/>
        <end position="20"/>
    </location>
</feature>
<keyword evidence="7" id="KW-1185">Reference proteome</keyword>
<reference evidence="6 7" key="1">
    <citation type="submission" date="2017-08" db="EMBL/GenBank/DDBJ databases">
        <title>Mesorhizobium wenxinae sp. nov., a novel rhizobial species isolated from root nodules of chickpea (Cicer arietinum L.).</title>
        <authorList>
            <person name="Zhang J."/>
        </authorList>
    </citation>
    <scope>NUCLEOTIDE SEQUENCE [LARGE SCALE GENOMIC DNA]</scope>
    <source>
        <strain evidence="7">WYCCWR 10019</strain>
    </source>
</reference>
<dbReference type="SMART" id="SM00895">
    <property type="entry name" value="FCD"/>
    <property type="match status" value="1"/>
</dbReference>
<dbReference type="PANTHER" id="PTHR43537">
    <property type="entry name" value="TRANSCRIPTIONAL REGULATOR, GNTR FAMILY"/>
    <property type="match status" value="1"/>
</dbReference>
<evidence type="ECO:0000313" key="6">
    <source>
        <dbReference type="EMBL" id="PAP94922.1"/>
    </source>
</evidence>
<dbReference type="SUPFAM" id="SSF46785">
    <property type="entry name" value="Winged helix' DNA-binding domain"/>
    <property type="match status" value="2"/>
</dbReference>
<dbReference type="InterPro" id="IPR011711">
    <property type="entry name" value="GntR_C"/>
</dbReference>
<dbReference type="Gene3D" id="1.20.120.530">
    <property type="entry name" value="GntR ligand-binding domain-like"/>
    <property type="match status" value="1"/>
</dbReference>
<dbReference type="InterPro" id="IPR036390">
    <property type="entry name" value="WH_DNA-bd_sf"/>
</dbReference>
<dbReference type="Pfam" id="PF00392">
    <property type="entry name" value="GntR"/>
    <property type="match status" value="2"/>
</dbReference>
<comment type="caution">
    <text evidence="6">The sequence shown here is derived from an EMBL/GenBank/DDBJ whole genome shotgun (WGS) entry which is preliminary data.</text>
</comment>
<organism evidence="6 7">
    <name type="scientific">Mesorhizobium wenxiniae</name>
    <dbReference type="NCBI Taxonomy" id="2014805"/>
    <lineage>
        <taxon>Bacteria</taxon>
        <taxon>Pseudomonadati</taxon>
        <taxon>Pseudomonadota</taxon>
        <taxon>Alphaproteobacteria</taxon>
        <taxon>Hyphomicrobiales</taxon>
        <taxon>Phyllobacteriaceae</taxon>
        <taxon>Mesorhizobium</taxon>
    </lineage>
</organism>
<dbReference type="AlphaFoldDB" id="A0A271KGN4"/>
<dbReference type="GO" id="GO:0003677">
    <property type="term" value="F:DNA binding"/>
    <property type="evidence" value="ECO:0007669"/>
    <property type="project" value="UniProtKB-KW"/>
</dbReference>
<dbReference type="GO" id="GO:0003700">
    <property type="term" value="F:DNA-binding transcription factor activity"/>
    <property type="evidence" value="ECO:0007669"/>
    <property type="project" value="InterPro"/>
</dbReference>
<accession>A0A271KGN4</accession>
<dbReference type="SMART" id="SM00345">
    <property type="entry name" value="HTH_GNTR"/>
    <property type="match status" value="2"/>
</dbReference>
<keyword evidence="3" id="KW-0804">Transcription</keyword>
<dbReference type="Pfam" id="PF07729">
    <property type="entry name" value="FCD"/>
    <property type="match status" value="1"/>
</dbReference>
<dbReference type="OrthoDB" id="7005926at2"/>
<feature type="domain" description="HTH gntR-type" evidence="5">
    <location>
        <begin position="24"/>
        <end position="91"/>
    </location>
</feature>
<evidence type="ECO:0000256" key="2">
    <source>
        <dbReference type="ARBA" id="ARBA00023125"/>
    </source>
</evidence>
<evidence type="ECO:0000313" key="7">
    <source>
        <dbReference type="Proteomes" id="UP000215931"/>
    </source>
</evidence>
<protein>
    <recommendedName>
        <fullName evidence="5">HTH gntR-type domain-containing protein</fullName>
    </recommendedName>
</protein>
<evidence type="ECO:0000259" key="5">
    <source>
        <dbReference type="PROSITE" id="PS50949"/>
    </source>
</evidence>
<dbReference type="EMBL" id="NPKH01000020">
    <property type="protein sequence ID" value="PAP94922.1"/>
    <property type="molecule type" value="Genomic_DNA"/>
</dbReference>
<proteinExistence type="predicted"/>
<keyword evidence="1" id="KW-0805">Transcription regulation</keyword>
<sequence>MRKLEEVPMNETMIDRPARSEAASPLQIDLARRILERIRDSGWTVGTRVSVPDLARTFGVSRSPVSAALELLVAQGILSPFETRGLQLARDVADLDPEDILPSSPLEELYRRMMRERALGQLPQEVSEAELMPRYQVSRGVVRKLLLRFAAEGLVQRLPGHGWRFADTLVGEDAYRESYEFRMAVECAALRSPMFNAGPQQLAPVRRAHERILAIVSTGKTLIGGDEWFRINASFHEGLAACSGNRFLADAVRQQNNLRRLQESAGFEELPAERIEQSCREHLAILDAVEAGEIEWAEALLRQHLRQASEFASPQRSI</sequence>
<dbReference type="InterPro" id="IPR000524">
    <property type="entry name" value="Tscrpt_reg_HTH_GntR"/>
</dbReference>
<gene>
    <name evidence="6" type="ORF">CIT31_12445</name>
</gene>
<dbReference type="SUPFAM" id="SSF48008">
    <property type="entry name" value="GntR ligand-binding domain-like"/>
    <property type="match status" value="1"/>
</dbReference>
<dbReference type="Gene3D" id="1.10.10.10">
    <property type="entry name" value="Winged helix-like DNA-binding domain superfamily/Winged helix DNA-binding domain"/>
    <property type="match status" value="2"/>
</dbReference>
<evidence type="ECO:0000256" key="4">
    <source>
        <dbReference type="SAM" id="MobiDB-lite"/>
    </source>
</evidence>
<evidence type="ECO:0000256" key="1">
    <source>
        <dbReference type="ARBA" id="ARBA00023015"/>
    </source>
</evidence>
<dbReference type="InterPro" id="IPR008920">
    <property type="entry name" value="TF_FadR/GntR_C"/>
</dbReference>